<accession>A0A1T5J273</accession>
<dbReference type="AlphaFoldDB" id="A0A1T5J273"/>
<sequence>MILRIDPRHVMVWTSPRTVRFGIDRAVLTLSVDAVRERLLAALQAGCTYRALCRIGRIEPVPDREGIDEAAVERFVRELHPVLLAPGAREPLVASDARSGVAAEPVPAPVHVVQCTTSGSHQTDEAAPARAIAELLRVTGRPVLAGRGLPPSAGETPAFAVLLAAWSVPPAAFQRYTSDGVPHLPIVFGDESVRVGPLVRPGTSACMRCLHLERRDHEPAWPVIASQLAGIRAPQEGGALAFDAAGRAARAARTWLDEGRDLLRGGSVSLQRRARSEKWIWHRPHAECGCRSP</sequence>
<proteinExistence type="predicted"/>
<keyword evidence="2" id="KW-1185">Reference proteome</keyword>
<evidence type="ECO:0000313" key="1">
    <source>
        <dbReference type="EMBL" id="SKC45549.1"/>
    </source>
</evidence>
<protein>
    <recommendedName>
        <fullName evidence="3">Bacteriocin biosynthesis cyclodehydratase domain-containing protein</fullName>
    </recommendedName>
</protein>
<name>A0A1T5J273_9MICO</name>
<dbReference type="Proteomes" id="UP000190857">
    <property type="component" value="Unassembled WGS sequence"/>
</dbReference>
<evidence type="ECO:0000313" key="2">
    <source>
        <dbReference type="Proteomes" id="UP000190857"/>
    </source>
</evidence>
<gene>
    <name evidence="1" type="ORF">SAMN06309945_1143</name>
</gene>
<evidence type="ECO:0008006" key="3">
    <source>
        <dbReference type="Google" id="ProtNLM"/>
    </source>
</evidence>
<dbReference type="OrthoDB" id="4426339at2"/>
<dbReference type="Gene3D" id="3.40.50.720">
    <property type="entry name" value="NAD(P)-binding Rossmann-like Domain"/>
    <property type="match status" value="1"/>
</dbReference>
<reference evidence="1 2" key="1">
    <citation type="submission" date="2017-02" db="EMBL/GenBank/DDBJ databases">
        <authorList>
            <person name="Peterson S.W."/>
        </authorList>
    </citation>
    <scope>NUCLEOTIDE SEQUENCE [LARGE SCALE GENOMIC DNA]</scope>
    <source>
        <strain evidence="1 2">VKM Ac-2059</strain>
    </source>
</reference>
<dbReference type="EMBL" id="FUZP01000001">
    <property type="protein sequence ID" value="SKC45549.1"/>
    <property type="molecule type" value="Genomic_DNA"/>
</dbReference>
<dbReference type="STRING" id="123320.SAMN06309945_1143"/>
<organism evidence="1 2">
    <name type="scientific">Okibacterium fritillariae</name>
    <dbReference type="NCBI Taxonomy" id="123320"/>
    <lineage>
        <taxon>Bacteria</taxon>
        <taxon>Bacillati</taxon>
        <taxon>Actinomycetota</taxon>
        <taxon>Actinomycetes</taxon>
        <taxon>Micrococcales</taxon>
        <taxon>Microbacteriaceae</taxon>
        <taxon>Okibacterium</taxon>
    </lineage>
</organism>
<dbReference type="RefSeq" id="WP_143785337.1">
    <property type="nucleotide sequence ID" value="NZ_FUZP01000001.1"/>
</dbReference>